<sequence length="289" mass="32258">MVLFRARLPAFRHTFVQLPTSGGDPEDANLKPQTTTVLVRKMLPWRSENEWRPASVRGRDTIQEPELIKKSKTRAQVKQAVVKASPVATTVARAFGADLRKAMSNLANTANAAHDIKHGAVDDSEDDSEDVEMDETDEETDDDDDNESNDDGEPILVLPPAEAAAIAFPVQEGRPPSFENAKDTPFTKRDLKVKNLRPQARLLRARYKFATSPAYSSYLEFKADAQARDAETRNQKKSAVDEIQRRKDLRKKCDKDDISVGLFVMWMRAEELRKKEEESAKSAAGAGCA</sequence>
<gene>
    <name evidence="2" type="ORF">BD626DRAFT_576109</name>
</gene>
<comment type="caution">
    <text evidence="2">The sequence shown here is derived from an EMBL/GenBank/DDBJ whole genome shotgun (WGS) entry which is preliminary data.</text>
</comment>
<dbReference type="Proteomes" id="UP000320762">
    <property type="component" value="Unassembled WGS sequence"/>
</dbReference>
<reference evidence="2 3" key="1">
    <citation type="journal article" date="2019" name="New Phytol.">
        <title>Comparative genomics reveals unique wood-decay strategies and fruiting body development in the Schizophyllaceae.</title>
        <authorList>
            <person name="Almasi E."/>
            <person name="Sahu N."/>
            <person name="Krizsan K."/>
            <person name="Balint B."/>
            <person name="Kovacs G.M."/>
            <person name="Kiss B."/>
            <person name="Cseklye J."/>
            <person name="Drula E."/>
            <person name="Henrissat B."/>
            <person name="Nagy I."/>
            <person name="Chovatia M."/>
            <person name="Adam C."/>
            <person name="LaButti K."/>
            <person name="Lipzen A."/>
            <person name="Riley R."/>
            <person name="Grigoriev I.V."/>
            <person name="Nagy L.G."/>
        </authorList>
    </citation>
    <scope>NUCLEOTIDE SEQUENCE [LARGE SCALE GENOMIC DNA]</scope>
    <source>
        <strain evidence="2 3">NL-1724</strain>
    </source>
</reference>
<feature type="compositionally biased region" description="Acidic residues" evidence="1">
    <location>
        <begin position="122"/>
        <end position="153"/>
    </location>
</feature>
<organism evidence="2 3">
    <name type="scientific">Schizophyllum amplum</name>
    <dbReference type="NCBI Taxonomy" id="97359"/>
    <lineage>
        <taxon>Eukaryota</taxon>
        <taxon>Fungi</taxon>
        <taxon>Dikarya</taxon>
        <taxon>Basidiomycota</taxon>
        <taxon>Agaricomycotina</taxon>
        <taxon>Agaricomycetes</taxon>
        <taxon>Agaricomycetidae</taxon>
        <taxon>Agaricales</taxon>
        <taxon>Schizophyllaceae</taxon>
        <taxon>Schizophyllum</taxon>
    </lineage>
</organism>
<evidence type="ECO:0000313" key="3">
    <source>
        <dbReference type="Proteomes" id="UP000320762"/>
    </source>
</evidence>
<proteinExistence type="predicted"/>
<evidence type="ECO:0000313" key="2">
    <source>
        <dbReference type="EMBL" id="TRM56094.1"/>
    </source>
</evidence>
<dbReference type="AlphaFoldDB" id="A0A550BU86"/>
<keyword evidence="3" id="KW-1185">Reference proteome</keyword>
<protein>
    <submittedName>
        <fullName evidence="2">Uncharacterized protein</fullName>
    </submittedName>
</protein>
<dbReference type="EMBL" id="VDMD01000080">
    <property type="protein sequence ID" value="TRM56094.1"/>
    <property type="molecule type" value="Genomic_DNA"/>
</dbReference>
<evidence type="ECO:0000256" key="1">
    <source>
        <dbReference type="SAM" id="MobiDB-lite"/>
    </source>
</evidence>
<feature type="region of interest" description="Disordered" evidence="1">
    <location>
        <begin position="115"/>
        <end position="155"/>
    </location>
</feature>
<name>A0A550BU86_9AGAR</name>
<accession>A0A550BU86</accession>